<keyword evidence="2" id="KW-0732">Signal</keyword>
<evidence type="ECO:0000313" key="4">
    <source>
        <dbReference type="Proteomes" id="UP000503096"/>
    </source>
</evidence>
<dbReference type="Gene3D" id="3.40.190.150">
    <property type="entry name" value="Bordetella uptake gene, domain 1"/>
    <property type="match status" value="1"/>
</dbReference>
<gene>
    <name evidence="3" type="ORF">DSM104440_03454</name>
</gene>
<dbReference type="InParanoid" id="A0A6M4HA13"/>
<dbReference type="PANTHER" id="PTHR42928:SF5">
    <property type="entry name" value="BLR1237 PROTEIN"/>
    <property type="match status" value="1"/>
</dbReference>
<name>A0A6M4HA13_9PROT</name>
<dbReference type="PIRSF" id="PIRSF017082">
    <property type="entry name" value="YflP"/>
    <property type="match status" value="1"/>
</dbReference>
<dbReference type="InterPro" id="IPR042100">
    <property type="entry name" value="Bug_dom1"/>
</dbReference>
<dbReference type="EMBL" id="CP053073">
    <property type="protein sequence ID" value="QJR16619.1"/>
    <property type="molecule type" value="Genomic_DNA"/>
</dbReference>
<sequence length="323" mass="33371">MKTKVIKVLGAALLALAMPLAAQAQAWPAKPVKIIVPFAAGGATDVVARLLAQKLSEGWGQPVVVENKAGAGGNIGADAVAKSPGDGYTMLMTSGSIVTANPHMYKTLTYDPAKDLVAVTNVATGPQVIVVHPGVPAKDLKEFIAYAKANPKKVNFGSAGIGTQTHLAAENFAFAAGIDITHVPYKGESAALTDLIGGQIQMATPNLAAAIGHIQSGKLKALAVTSKARNAQVPDVAAAAEALPGFENAGWFGLMVPAGTPADVIDRIQKDSAKVLLSAEFREKLAQQGMAPVANTPSDFAAAIREESGRWARVIKERNLTAQ</sequence>
<evidence type="ECO:0000256" key="2">
    <source>
        <dbReference type="SAM" id="SignalP"/>
    </source>
</evidence>
<organism evidence="3 4">
    <name type="scientific">Usitatibacter palustris</name>
    <dbReference type="NCBI Taxonomy" id="2732487"/>
    <lineage>
        <taxon>Bacteria</taxon>
        <taxon>Pseudomonadati</taxon>
        <taxon>Pseudomonadota</taxon>
        <taxon>Betaproteobacteria</taxon>
        <taxon>Nitrosomonadales</taxon>
        <taxon>Usitatibacteraceae</taxon>
        <taxon>Usitatibacter</taxon>
    </lineage>
</organism>
<feature type="chain" id="PRO_5026727661" description="Tripartite-type tricarboxylate transporter, receptor component TctC" evidence="2">
    <location>
        <begin position="25"/>
        <end position="323"/>
    </location>
</feature>
<evidence type="ECO:0000313" key="3">
    <source>
        <dbReference type="EMBL" id="QJR16619.1"/>
    </source>
</evidence>
<keyword evidence="4" id="KW-1185">Reference proteome</keyword>
<dbReference type="Proteomes" id="UP000503096">
    <property type="component" value="Chromosome"/>
</dbReference>
<protein>
    <recommendedName>
        <fullName evidence="5">Tripartite-type tricarboxylate transporter, receptor component TctC</fullName>
    </recommendedName>
</protein>
<dbReference type="CDD" id="cd13578">
    <property type="entry name" value="PBP2_Bug27"/>
    <property type="match status" value="1"/>
</dbReference>
<dbReference type="SUPFAM" id="SSF53850">
    <property type="entry name" value="Periplasmic binding protein-like II"/>
    <property type="match status" value="1"/>
</dbReference>
<feature type="signal peptide" evidence="2">
    <location>
        <begin position="1"/>
        <end position="24"/>
    </location>
</feature>
<dbReference type="RefSeq" id="WP_171164881.1">
    <property type="nucleotide sequence ID" value="NZ_CP053073.1"/>
</dbReference>
<reference evidence="3 4" key="1">
    <citation type="submission" date="2020-04" db="EMBL/GenBank/DDBJ databases">
        <title>Usitatibacter rugosus gen. nov., sp. nov. and Usitatibacter palustris sp. nov., novel members of Usitatibacteraceae fam. nov. within the order Nitrosomonadales isolated from soil.</title>
        <authorList>
            <person name="Huber K.J."/>
            <person name="Neumann-Schaal M."/>
            <person name="Geppert A."/>
            <person name="Luckner M."/>
            <person name="Wanner G."/>
            <person name="Overmann J."/>
        </authorList>
    </citation>
    <scope>NUCLEOTIDE SEQUENCE [LARGE SCALE GENOMIC DNA]</scope>
    <source>
        <strain evidence="3 4">Swamp67</strain>
    </source>
</reference>
<evidence type="ECO:0008006" key="5">
    <source>
        <dbReference type="Google" id="ProtNLM"/>
    </source>
</evidence>
<proteinExistence type="inferred from homology"/>
<dbReference type="KEGG" id="upl:DSM104440_03454"/>
<dbReference type="AlphaFoldDB" id="A0A6M4HA13"/>
<comment type="similarity">
    <text evidence="1">Belongs to the UPF0065 (bug) family.</text>
</comment>
<accession>A0A6M4HA13</accession>
<dbReference type="PANTHER" id="PTHR42928">
    <property type="entry name" value="TRICARBOXYLATE-BINDING PROTEIN"/>
    <property type="match status" value="1"/>
</dbReference>
<evidence type="ECO:0000256" key="1">
    <source>
        <dbReference type="ARBA" id="ARBA00006987"/>
    </source>
</evidence>
<dbReference type="Pfam" id="PF03401">
    <property type="entry name" value="TctC"/>
    <property type="match status" value="1"/>
</dbReference>
<dbReference type="Gene3D" id="3.40.190.10">
    <property type="entry name" value="Periplasmic binding protein-like II"/>
    <property type="match status" value="1"/>
</dbReference>
<dbReference type="InterPro" id="IPR005064">
    <property type="entry name" value="BUG"/>
</dbReference>